<dbReference type="PANTHER" id="PTHR11269">
    <property type="entry name" value="PERIOD CIRCADIAN PROTEIN"/>
    <property type="match status" value="1"/>
</dbReference>
<evidence type="ECO:0000256" key="3">
    <source>
        <dbReference type="SAM" id="MobiDB-lite"/>
    </source>
</evidence>
<name>A0ABV0S4C2_9TELE</name>
<dbReference type="Proteomes" id="UP001434883">
    <property type="component" value="Unassembled WGS sequence"/>
</dbReference>
<dbReference type="InterPro" id="IPR048814">
    <property type="entry name" value="Per1-3_PAS-A"/>
</dbReference>
<comment type="caution">
    <text evidence="5">The sequence shown here is derived from an EMBL/GenBank/DDBJ whole genome shotgun (WGS) entry which is preliminary data.</text>
</comment>
<dbReference type="Pfam" id="PF21353">
    <property type="entry name" value="Per3-like_PAS-A"/>
    <property type="match status" value="1"/>
</dbReference>
<organism evidence="5 6">
    <name type="scientific">Xenoophorus captivus</name>
    <dbReference type="NCBI Taxonomy" id="1517983"/>
    <lineage>
        <taxon>Eukaryota</taxon>
        <taxon>Metazoa</taxon>
        <taxon>Chordata</taxon>
        <taxon>Craniata</taxon>
        <taxon>Vertebrata</taxon>
        <taxon>Euteleostomi</taxon>
        <taxon>Actinopterygii</taxon>
        <taxon>Neopterygii</taxon>
        <taxon>Teleostei</taxon>
        <taxon>Neoteleostei</taxon>
        <taxon>Acanthomorphata</taxon>
        <taxon>Ovalentaria</taxon>
        <taxon>Atherinomorphae</taxon>
        <taxon>Cyprinodontiformes</taxon>
        <taxon>Goodeidae</taxon>
        <taxon>Xenoophorus</taxon>
    </lineage>
</organism>
<feature type="compositionally biased region" description="Basic and acidic residues" evidence="3">
    <location>
        <begin position="90"/>
        <end position="102"/>
    </location>
</feature>
<keyword evidence="6" id="KW-1185">Reference proteome</keyword>
<dbReference type="InterPro" id="IPR050760">
    <property type="entry name" value="Period_circadian_regulator"/>
</dbReference>
<dbReference type="PANTHER" id="PTHR11269:SF8">
    <property type="entry name" value="PERIOD CIRCADIAN PROTEIN HOMOLOG 1"/>
    <property type="match status" value="1"/>
</dbReference>
<protein>
    <recommendedName>
        <fullName evidence="4">Period circadian protein homolog 1-3 PAS-A domain-containing protein</fullName>
    </recommendedName>
</protein>
<evidence type="ECO:0000256" key="2">
    <source>
        <dbReference type="ARBA" id="ARBA00023242"/>
    </source>
</evidence>
<evidence type="ECO:0000256" key="1">
    <source>
        <dbReference type="ARBA" id="ARBA00004123"/>
    </source>
</evidence>
<evidence type="ECO:0000313" key="5">
    <source>
        <dbReference type="EMBL" id="MEQ2215221.1"/>
    </source>
</evidence>
<feature type="compositionally biased region" description="Polar residues" evidence="3">
    <location>
        <begin position="34"/>
        <end position="73"/>
    </location>
</feature>
<keyword evidence="2" id="KW-0539">Nucleus</keyword>
<accession>A0ABV0S4C2</accession>
<feature type="region of interest" description="Disordered" evidence="3">
    <location>
        <begin position="1"/>
        <end position="157"/>
    </location>
</feature>
<feature type="domain" description="Period circadian protein homolog 1-3 PAS-A" evidence="4">
    <location>
        <begin position="198"/>
        <end position="315"/>
    </location>
</feature>
<evidence type="ECO:0000259" key="4">
    <source>
        <dbReference type="Pfam" id="PF21353"/>
    </source>
</evidence>
<evidence type="ECO:0000313" key="6">
    <source>
        <dbReference type="Proteomes" id="UP001434883"/>
    </source>
</evidence>
<feature type="compositionally biased region" description="Low complexity" evidence="3">
    <location>
        <begin position="1"/>
        <end position="19"/>
    </location>
</feature>
<proteinExistence type="predicted"/>
<dbReference type="Gene3D" id="3.30.450.20">
    <property type="entry name" value="PAS domain"/>
    <property type="match status" value="1"/>
</dbReference>
<feature type="compositionally biased region" description="Polar residues" evidence="3">
    <location>
        <begin position="144"/>
        <end position="157"/>
    </location>
</feature>
<dbReference type="EMBL" id="JAHRIN010068056">
    <property type="protein sequence ID" value="MEQ2215221.1"/>
    <property type="molecule type" value="Genomic_DNA"/>
</dbReference>
<sequence length="325" mass="34849">MTSYSSMSYDSSTSLPSSSGRGRAAGACNKDQEAQSLEVNEQKTSCGRSLSNVTSQEQGCASRRGSGSLSGDQRGQHSDDMDGVSSGNDSGERESEGRRVRDGGASCGHQSAPSSHSHSSSNGKDSGMMLETTDSNKSSEHDPPSTSGWSSDQSARLQTQKDLMKAIKELKLRLPAERKAKGHSSTLGALKYALQCVRQVRGKVVYVSPQCSSLLRCKPECLQGIMFSELLAPQDVSTFYSSTAPSRLPAWASCIGSASPPVDCTQEKSMFCRISANRAQGGEMRYHPFRLSPYQLTLRDSDAAEPQPCCLLIAEKVHSGYEGVH</sequence>
<gene>
    <name evidence="5" type="ORF">XENOCAPTIV_029254</name>
</gene>
<reference evidence="5 6" key="1">
    <citation type="submission" date="2021-06" db="EMBL/GenBank/DDBJ databases">
        <authorList>
            <person name="Palmer J.M."/>
        </authorList>
    </citation>
    <scope>NUCLEOTIDE SEQUENCE [LARGE SCALE GENOMIC DNA]</scope>
    <source>
        <strain evidence="5 6">XC_2019</strain>
        <tissue evidence="5">Muscle</tissue>
    </source>
</reference>
<comment type="subcellular location">
    <subcellularLocation>
        <location evidence="1">Nucleus</location>
    </subcellularLocation>
</comment>